<evidence type="ECO:0000313" key="5">
    <source>
        <dbReference type="EMBL" id="HJC06855.1"/>
    </source>
</evidence>
<organism evidence="5 6">
    <name type="scientific">Candidatus Enterocloster excrementipullorum</name>
    <dbReference type="NCBI Taxonomy" id="2838559"/>
    <lineage>
        <taxon>Bacteria</taxon>
        <taxon>Bacillati</taxon>
        <taxon>Bacillota</taxon>
        <taxon>Clostridia</taxon>
        <taxon>Lachnospirales</taxon>
        <taxon>Lachnospiraceae</taxon>
        <taxon>Enterocloster</taxon>
    </lineage>
</organism>
<dbReference type="InterPro" id="IPR029026">
    <property type="entry name" value="tRNA_m1G_MTases_N"/>
</dbReference>
<dbReference type="GO" id="GO:0003723">
    <property type="term" value="F:RNA binding"/>
    <property type="evidence" value="ECO:0007669"/>
    <property type="project" value="InterPro"/>
</dbReference>
<dbReference type="InterPro" id="IPR029028">
    <property type="entry name" value="Alpha/beta_knot_MTases"/>
</dbReference>
<name>A0A9D2N1I0_9FIRM</name>
<evidence type="ECO:0000256" key="2">
    <source>
        <dbReference type="ARBA" id="ARBA00022603"/>
    </source>
</evidence>
<feature type="domain" description="RNA 2-O ribose methyltransferase substrate binding" evidence="4">
    <location>
        <begin position="30"/>
        <end position="99"/>
    </location>
</feature>
<accession>A0A9D2N1I0</accession>
<dbReference type="InterPro" id="IPR029064">
    <property type="entry name" value="Ribosomal_eL30-like_sf"/>
</dbReference>
<dbReference type="Pfam" id="PF00588">
    <property type="entry name" value="SpoU_methylase"/>
    <property type="match status" value="1"/>
</dbReference>
<dbReference type="GO" id="GO:0008173">
    <property type="term" value="F:RNA methyltransferase activity"/>
    <property type="evidence" value="ECO:0007669"/>
    <property type="project" value="InterPro"/>
</dbReference>
<evidence type="ECO:0000259" key="4">
    <source>
        <dbReference type="SMART" id="SM00967"/>
    </source>
</evidence>
<dbReference type="InterPro" id="IPR053888">
    <property type="entry name" value="MRM3-like_sub_bind"/>
</dbReference>
<sequence length="264" mass="29010">MINSVSNKQVRRAVQLAGKAKARREEGLFVAEGLRMCRECAPDQVEILYVTEEFASGEENRRWLSSYRYETVSEAVMKAMADTKTPQGVLGLVRQPVWSLSDILGRERPMILVLETIQDPGNLGTLLRAGEGAGITGLVMNRETADIFNPKVIRSTMGSLLRVPFVYVDDLKAACRKMQDMGIRLFAAHLKAVHNYEQADYTGSTGFLIGNEANGLSREITALADSLIKIPMAGRVESLNAAIAASVLMFEAARQRRACGEENA</sequence>
<keyword evidence="3" id="KW-0808">Transferase</keyword>
<dbReference type="Gene3D" id="3.40.1280.10">
    <property type="match status" value="1"/>
</dbReference>
<dbReference type="InterPro" id="IPR051259">
    <property type="entry name" value="rRNA_Methyltransferase"/>
</dbReference>
<protein>
    <submittedName>
        <fullName evidence="5">RNA methyltransferase</fullName>
    </submittedName>
</protein>
<dbReference type="CDD" id="cd18095">
    <property type="entry name" value="SpoU-like_rRNA-MTase"/>
    <property type="match status" value="1"/>
</dbReference>
<gene>
    <name evidence="5" type="ORF">H9704_12000</name>
</gene>
<dbReference type="InterPro" id="IPR001537">
    <property type="entry name" value="SpoU_MeTrfase"/>
</dbReference>
<dbReference type="InterPro" id="IPR013123">
    <property type="entry name" value="SpoU_subst-bd"/>
</dbReference>
<dbReference type="Proteomes" id="UP000823910">
    <property type="component" value="Unassembled WGS sequence"/>
</dbReference>
<reference evidence="5" key="1">
    <citation type="journal article" date="2021" name="PeerJ">
        <title>Extensive microbial diversity within the chicken gut microbiome revealed by metagenomics and culture.</title>
        <authorList>
            <person name="Gilroy R."/>
            <person name="Ravi A."/>
            <person name="Getino M."/>
            <person name="Pursley I."/>
            <person name="Horton D.L."/>
            <person name="Alikhan N.F."/>
            <person name="Baker D."/>
            <person name="Gharbi K."/>
            <person name="Hall N."/>
            <person name="Watson M."/>
            <person name="Adriaenssens E.M."/>
            <person name="Foster-Nyarko E."/>
            <person name="Jarju S."/>
            <person name="Secka A."/>
            <person name="Antonio M."/>
            <person name="Oren A."/>
            <person name="Chaudhuri R.R."/>
            <person name="La Ragione R."/>
            <person name="Hildebrand F."/>
            <person name="Pallen M.J."/>
        </authorList>
    </citation>
    <scope>NUCLEOTIDE SEQUENCE</scope>
    <source>
        <strain evidence="5">CHK180-15479</strain>
    </source>
</reference>
<dbReference type="AlphaFoldDB" id="A0A9D2N1I0"/>
<comment type="similarity">
    <text evidence="1">Belongs to the class IV-like SAM-binding methyltransferase superfamily. RNA methyltransferase TrmH family.</text>
</comment>
<dbReference type="GO" id="GO:0005737">
    <property type="term" value="C:cytoplasm"/>
    <property type="evidence" value="ECO:0007669"/>
    <property type="project" value="UniProtKB-ARBA"/>
</dbReference>
<evidence type="ECO:0000256" key="1">
    <source>
        <dbReference type="ARBA" id="ARBA00007228"/>
    </source>
</evidence>
<comment type="caution">
    <text evidence="5">The sequence shown here is derived from an EMBL/GenBank/DDBJ whole genome shotgun (WGS) entry which is preliminary data.</text>
</comment>
<dbReference type="GO" id="GO:0006396">
    <property type="term" value="P:RNA processing"/>
    <property type="evidence" value="ECO:0007669"/>
    <property type="project" value="InterPro"/>
</dbReference>
<evidence type="ECO:0000256" key="3">
    <source>
        <dbReference type="ARBA" id="ARBA00022679"/>
    </source>
</evidence>
<dbReference type="SMART" id="SM00967">
    <property type="entry name" value="SpoU_sub_bind"/>
    <property type="match status" value="1"/>
</dbReference>
<dbReference type="SUPFAM" id="SSF55315">
    <property type="entry name" value="L30e-like"/>
    <property type="match status" value="1"/>
</dbReference>
<dbReference type="Gene3D" id="3.30.1330.30">
    <property type="match status" value="1"/>
</dbReference>
<proteinExistence type="inferred from homology"/>
<reference evidence="5" key="2">
    <citation type="submission" date="2021-04" db="EMBL/GenBank/DDBJ databases">
        <authorList>
            <person name="Gilroy R."/>
        </authorList>
    </citation>
    <scope>NUCLEOTIDE SEQUENCE</scope>
    <source>
        <strain evidence="5">CHK180-15479</strain>
    </source>
</reference>
<dbReference type="EMBL" id="DWWT01000064">
    <property type="protein sequence ID" value="HJC06855.1"/>
    <property type="molecule type" value="Genomic_DNA"/>
</dbReference>
<dbReference type="GO" id="GO:0032259">
    <property type="term" value="P:methylation"/>
    <property type="evidence" value="ECO:0007669"/>
    <property type="project" value="UniProtKB-KW"/>
</dbReference>
<dbReference type="PANTHER" id="PTHR43191:SF2">
    <property type="entry name" value="RRNA METHYLTRANSFERASE 3, MITOCHONDRIAL"/>
    <property type="match status" value="1"/>
</dbReference>
<dbReference type="Pfam" id="PF22435">
    <property type="entry name" value="MRM3-like_sub_bind"/>
    <property type="match status" value="1"/>
</dbReference>
<keyword evidence="2 5" id="KW-0489">Methyltransferase</keyword>
<dbReference type="SUPFAM" id="SSF75217">
    <property type="entry name" value="alpha/beta knot"/>
    <property type="match status" value="1"/>
</dbReference>
<evidence type="ECO:0000313" key="6">
    <source>
        <dbReference type="Proteomes" id="UP000823910"/>
    </source>
</evidence>
<dbReference type="PANTHER" id="PTHR43191">
    <property type="entry name" value="RRNA METHYLTRANSFERASE 3"/>
    <property type="match status" value="1"/>
</dbReference>